<dbReference type="InterPro" id="IPR017853">
    <property type="entry name" value="GH"/>
</dbReference>
<dbReference type="AlphaFoldDB" id="A0A9D2I8C1"/>
<dbReference type="GO" id="GO:0005975">
    <property type="term" value="P:carbohydrate metabolic process"/>
    <property type="evidence" value="ECO:0007669"/>
    <property type="project" value="InterPro"/>
</dbReference>
<feature type="domain" description="Glycosyl hydrolase family 13 catalytic" evidence="1">
    <location>
        <begin position="28"/>
        <end position="369"/>
    </location>
</feature>
<dbReference type="EMBL" id="DWYY01000155">
    <property type="protein sequence ID" value="HJA94127.1"/>
    <property type="molecule type" value="Genomic_DNA"/>
</dbReference>
<dbReference type="SUPFAM" id="SSF51011">
    <property type="entry name" value="Glycosyl hydrolase domain"/>
    <property type="match status" value="1"/>
</dbReference>
<organism evidence="2 3">
    <name type="scientific">Candidatus Eisenbergiella merdipullorum</name>
    <dbReference type="NCBI Taxonomy" id="2838553"/>
    <lineage>
        <taxon>Bacteria</taxon>
        <taxon>Bacillati</taxon>
        <taxon>Bacillota</taxon>
        <taxon>Clostridia</taxon>
        <taxon>Lachnospirales</taxon>
        <taxon>Lachnospiraceae</taxon>
        <taxon>Eisenbergiella</taxon>
    </lineage>
</organism>
<dbReference type="SMART" id="SM00642">
    <property type="entry name" value="Aamy"/>
    <property type="match status" value="1"/>
</dbReference>
<name>A0A9D2I8C1_9FIRM</name>
<protein>
    <submittedName>
        <fullName evidence="2">Alpha-glucosidase C-terminal domain-containing protein</fullName>
    </submittedName>
</protein>
<proteinExistence type="predicted"/>
<sequence length="456" mass="52072">MEGKDCLVSEKEQALVPPEWLGRSAVYQVNLRTFSREGTISALTEELPFLHELGFDVIYLCPVFTEDDSMDKAYWSTRQKASGTGNPKNPYRISDYFYVDPEYGNEQDVRELVDRAHGFGMRILFDLVYMHTAPHSRLLENHPEFVQRDEEGKIKYTSYHFPVLDFENPGLRQYLWANMVFLTAEWDVDGFRCDVGDAVPLDFWEEGRRRIQAVKRDAVLIDEGFKFSSMMTAFDSCYGVLWHEDLHNVFCNGAPASLMKESWKKTETEAPKGAKILRDMDNHDTATDWPARVEKEAGHDGMEQILAINYLIDGIPMVYCGNELACDAKINFFANRFYMGKYEVTDRDGKTSPDSVRRQKVLKLLNGLKKDSDILLNGTTEWLKHSKPEEVLAFLREYKGKQIVFVGNTKAVPCTVEVEGLPVEGTTILCNGVADQNQNIISLHPHGYIVIASQRD</sequence>
<evidence type="ECO:0000313" key="2">
    <source>
        <dbReference type="EMBL" id="HJA94127.1"/>
    </source>
</evidence>
<reference evidence="2" key="1">
    <citation type="journal article" date="2021" name="PeerJ">
        <title>Extensive microbial diversity within the chicken gut microbiome revealed by metagenomics and culture.</title>
        <authorList>
            <person name="Gilroy R."/>
            <person name="Ravi A."/>
            <person name="Getino M."/>
            <person name="Pursley I."/>
            <person name="Horton D.L."/>
            <person name="Alikhan N.F."/>
            <person name="Baker D."/>
            <person name="Gharbi K."/>
            <person name="Hall N."/>
            <person name="Watson M."/>
            <person name="Adriaenssens E.M."/>
            <person name="Foster-Nyarko E."/>
            <person name="Jarju S."/>
            <person name="Secka A."/>
            <person name="Antonio M."/>
            <person name="Oren A."/>
            <person name="Chaudhuri R.R."/>
            <person name="La Ragione R."/>
            <person name="Hildebrand F."/>
            <person name="Pallen M.J."/>
        </authorList>
    </citation>
    <scope>NUCLEOTIDE SEQUENCE</scope>
    <source>
        <strain evidence="2">CHK179-7159</strain>
    </source>
</reference>
<dbReference type="InterPro" id="IPR006047">
    <property type="entry name" value="GH13_cat_dom"/>
</dbReference>
<dbReference type="Pfam" id="PF00128">
    <property type="entry name" value="Alpha-amylase"/>
    <property type="match status" value="1"/>
</dbReference>
<gene>
    <name evidence="2" type="ORF">H9717_13635</name>
</gene>
<evidence type="ECO:0000259" key="1">
    <source>
        <dbReference type="SMART" id="SM00642"/>
    </source>
</evidence>
<comment type="caution">
    <text evidence="2">The sequence shown here is derived from an EMBL/GenBank/DDBJ whole genome shotgun (WGS) entry which is preliminary data.</text>
</comment>
<reference evidence="2" key="2">
    <citation type="submission" date="2021-04" db="EMBL/GenBank/DDBJ databases">
        <authorList>
            <person name="Gilroy R."/>
        </authorList>
    </citation>
    <scope>NUCLEOTIDE SEQUENCE</scope>
    <source>
        <strain evidence="2">CHK179-7159</strain>
    </source>
</reference>
<dbReference type="Gene3D" id="3.20.20.80">
    <property type="entry name" value="Glycosidases"/>
    <property type="match status" value="1"/>
</dbReference>
<evidence type="ECO:0000313" key="3">
    <source>
        <dbReference type="Proteomes" id="UP000886858"/>
    </source>
</evidence>
<dbReference type="Proteomes" id="UP000886858">
    <property type="component" value="Unassembled WGS sequence"/>
</dbReference>
<accession>A0A9D2I8C1</accession>
<dbReference type="PANTHER" id="PTHR10357">
    <property type="entry name" value="ALPHA-AMYLASE FAMILY MEMBER"/>
    <property type="match status" value="1"/>
</dbReference>
<dbReference type="SUPFAM" id="SSF51445">
    <property type="entry name" value="(Trans)glycosidases"/>
    <property type="match status" value="1"/>
</dbReference>